<dbReference type="RefSeq" id="WP_148066845.1">
    <property type="nucleotide sequence ID" value="NZ_VRZA01000001.1"/>
</dbReference>
<dbReference type="AlphaFoldDB" id="A0A5C9A6I8"/>
<evidence type="ECO:0000256" key="1">
    <source>
        <dbReference type="ARBA" id="ARBA00004429"/>
    </source>
</evidence>
<dbReference type="GO" id="GO:0005886">
    <property type="term" value="C:plasma membrane"/>
    <property type="evidence" value="ECO:0007669"/>
    <property type="project" value="UniProtKB-SubCell"/>
</dbReference>
<comment type="caution">
    <text evidence="8">The sequence shown here is derived from an EMBL/GenBank/DDBJ whole genome shotgun (WGS) entry which is preliminary data.</text>
</comment>
<dbReference type="InterPro" id="IPR052031">
    <property type="entry name" value="Membrane_Transporter-Flippase"/>
</dbReference>
<accession>A0A5C9A6I8</accession>
<feature type="transmembrane region" description="Helical" evidence="7">
    <location>
        <begin position="168"/>
        <end position="189"/>
    </location>
</feature>
<feature type="transmembrane region" description="Helical" evidence="7">
    <location>
        <begin position="97"/>
        <end position="115"/>
    </location>
</feature>
<name>A0A5C9A6I8_9GAMM</name>
<feature type="transmembrane region" description="Helical" evidence="7">
    <location>
        <begin position="351"/>
        <end position="371"/>
    </location>
</feature>
<feature type="transmembrane region" description="Helical" evidence="7">
    <location>
        <begin position="195"/>
        <end position="214"/>
    </location>
</feature>
<evidence type="ECO:0000313" key="8">
    <source>
        <dbReference type="EMBL" id="TXS96573.1"/>
    </source>
</evidence>
<evidence type="ECO:0000256" key="2">
    <source>
        <dbReference type="ARBA" id="ARBA00022448"/>
    </source>
</evidence>
<dbReference type="PIRSF" id="PIRSF006603">
    <property type="entry name" value="DinF"/>
    <property type="match status" value="1"/>
</dbReference>
<sequence>MTQAKFTRGSTMRHVLAMTAAAATGLIAMFGVDLVDMYFLTLLDDHSLVAAVGYAGTLIYFLVSVSIGLQIALGALVARAEGAHQRDLAGRYCSNGLWFSVAVSTVISLVAWFYLRELLLLLGAHGPALEYAVSYGGILLPNIPVMVLGMSAAAGVRAIGDARRSMWATLIGSAVNAALDPIFIFGFGWGLEGAALASVVSRWAVLVVAWRALVHVHHLPRPSTLTEFRADLRPLLAIAGPAVLTNLATPIGNSFVLRTMSQFGDGAVAGAAILGRITPVAFAAVFALSGAVGPIIGQNAGAGLYDRVRETLVNALLFNAGYVVLVWILLWTGSELIVSAFSAEPAAAELILLYCHMLVWAFFFNGSLFVANASFNNLHHPHWATAFNFGKVLLGIVPAVYFGARWYGAPGVLAGEALGMAVFGLLGTSASFALVNRLQRDYVPLASPGTVHPSAGRPSAGHS</sequence>
<keyword evidence="2" id="KW-0813">Transport</keyword>
<feature type="transmembrane region" description="Helical" evidence="7">
    <location>
        <begin position="135"/>
        <end position="156"/>
    </location>
</feature>
<evidence type="ECO:0000256" key="3">
    <source>
        <dbReference type="ARBA" id="ARBA00022475"/>
    </source>
</evidence>
<dbReference type="PANTHER" id="PTHR43549">
    <property type="entry name" value="MULTIDRUG RESISTANCE PROTEIN YPNP-RELATED"/>
    <property type="match status" value="1"/>
</dbReference>
<protein>
    <submittedName>
        <fullName evidence="8">MATE family efflux transporter</fullName>
    </submittedName>
</protein>
<feature type="transmembrane region" description="Helical" evidence="7">
    <location>
        <begin position="312"/>
        <end position="331"/>
    </location>
</feature>
<evidence type="ECO:0000256" key="6">
    <source>
        <dbReference type="ARBA" id="ARBA00023136"/>
    </source>
</evidence>
<feature type="transmembrane region" description="Helical" evidence="7">
    <location>
        <begin position="383"/>
        <end position="407"/>
    </location>
</feature>
<gene>
    <name evidence="8" type="ORF">FV139_03600</name>
</gene>
<feature type="transmembrane region" description="Helical" evidence="7">
    <location>
        <begin position="268"/>
        <end position="292"/>
    </location>
</feature>
<feature type="transmembrane region" description="Helical" evidence="7">
    <location>
        <begin position="52"/>
        <end position="77"/>
    </location>
</feature>
<keyword evidence="9" id="KW-1185">Reference proteome</keyword>
<evidence type="ECO:0000313" key="9">
    <source>
        <dbReference type="Proteomes" id="UP000321039"/>
    </source>
</evidence>
<keyword evidence="5 7" id="KW-1133">Transmembrane helix</keyword>
<feature type="transmembrane region" description="Helical" evidence="7">
    <location>
        <begin position="12"/>
        <end position="32"/>
    </location>
</feature>
<dbReference type="GO" id="GO:0042910">
    <property type="term" value="F:xenobiotic transmembrane transporter activity"/>
    <property type="evidence" value="ECO:0007669"/>
    <property type="project" value="InterPro"/>
</dbReference>
<dbReference type="NCBIfam" id="TIGR00797">
    <property type="entry name" value="matE"/>
    <property type="match status" value="1"/>
</dbReference>
<evidence type="ECO:0000256" key="4">
    <source>
        <dbReference type="ARBA" id="ARBA00022692"/>
    </source>
</evidence>
<dbReference type="Proteomes" id="UP000321039">
    <property type="component" value="Unassembled WGS sequence"/>
</dbReference>
<keyword evidence="4 7" id="KW-0812">Transmembrane</keyword>
<evidence type="ECO:0000256" key="5">
    <source>
        <dbReference type="ARBA" id="ARBA00022989"/>
    </source>
</evidence>
<reference evidence="8 9" key="1">
    <citation type="submission" date="2019-08" db="EMBL/GenBank/DDBJ databases">
        <title>Parahaliea maris sp. nov., isolated from the surface seawater.</title>
        <authorList>
            <person name="Liu Y."/>
        </authorList>
    </citation>
    <scope>NUCLEOTIDE SEQUENCE [LARGE SCALE GENOMIC DNA]</scope>
    <source>
        <strain evidence="8 9">HSLHS9</strain>
    </source>
</reference>
<dbReference type="EMBL" id="VRZA01000001">
    <property type="protein sequence ID" value="TXS96573.1"/>
    <property type="molecule type" value="Genomic_DNA"/>
</dbReference>
<keyword evidence="3" id="KW-1003">Cell membrane</keyword>
<comment type="subcellular location">
    <subcellularLocation>
        <location evidence="1">Cell inner membrane</location>
        <topology evidence="1">Multi-pass membrane protein</topology>
    </subcellularLocation>
</comment>
<feature type="transmembrane region" description="Helical" evidence="7">
    <location>
        <begin position="235"/>
        <end position="256"/>
    </location>
</feature>
<proteinExistence type="predicted"/>
<dbReference type="GO" id="GO:0015297">
    <property type="term" value="F:antiporter activity"/>
    <property type="evidence" value="ECO:0007669"/>
    <property type="project" value="InterPro"/>
</dbReference>
<feature type="transmembrane region" description="Helical" evidence="7">
    <location>
        <begin position="413"/>
        <end position="435"/>
    </location>
</feature>
<evidence type="ECO:0000256" key="7">
    <source>
        <dbReference type="SAM" id="Phobius"/>
    </source>
</evidence>
<keyword evidence="6 7" id="KW-0472">Membrane</keyword>
<dbReference type="PANTHER" id="PTHR43549:SF3">
    <property type="entry name" value="MULTIDRUG RESISTANCE PROTEIN YPNP-RELATED"/>
    <property type="match status" value="1"/>
</dbReference>
<dbReference type="Pfam" id="PF01554">
    <property type="entry name" value="MatE"/>
    <property type="match status" value="2"/>
</dbReference>
<organism evidence="8 9">
    <name type="scientific">Parahaliea maris</name>
    <dbReference type="NCBI Taxonomy" id="2716870"/>
    <lineage>
        <taxon>Bacteria</taxon>
        <taxon>Pseudomonadati</taxon>
        <taxon>Pseudomonadota</taxon>
        <taxon>Gammaproteobacteria</taxon>
        <taxon>Cellvibrionales</taxon>
        <taxon>Halieaceae</taxon>
        <taxon>Parahaliea</taxon>
    </lineage>
</organism>
<dbReference type="InterPro" id="IPR002528">
    <property type="entry name" value="MATE_fam"/>
</dbReference>
<dbReference type="InterPro" id="IPR048279">
    <property type="entry name" value="MdtK-like"/>
</dbReference>